<dbReference type="InterPro" id="IPR010359">
    <property type="entry name" value="IrrE_HExxH"/>
</dbReference>
<organism evidence="2 3">
    <name type="scientific">Alteripontixanthobacter maritimus</name>
    <dbReference type="NCBI Taxonomy" id="2161824"/>
    <lineage>
        <taxon>Bacteria</taxon>
        <taxon>Pseudomonadati</taxon>
        <taxon>Pseudomonadota</taxon>
        <taxon>Alphaproteobacteria</taxon>
        <taxon>Sphingomonadales</taxon>
        <taxon>Erythrobacteraceae</taxon>
        <taxon>Alteripontixanthobacter</taxon>
    </lineage>
</organism>
<dbReference type="AlphaFoldDB" id="A0A369Q6I9"/>
<dbReference type="OrthoDB" id="9794834at2"/>
<reference evidence="2 3" key="1">
    <citation type="submission" date="2018-04" db="EMBL/GenBank/DDBJ databases">
        <title>Altererythrobacter sp. HME9302 genome sequencing and assembly.</title>
        <authorList>
            <person name="Kang H."/>
            <person name="Kim H."/>
            <person name="Joh K."/>
        </authorList>
    </citation>
    <scope>NUCLEOTIDE SEQUENCE [LARGE SCALE GENOMIC DNA]</scope>
    <source>
        <strain evidence="2 3">HME9302</strain>
    </source>
</reference>
<dbReference type="PANTHER" id="PTHR43236:SF1">
    <property type="entry name" value="BLL7220 PROTEIN"/>
    <property type="match status" value="1"/>
</dbReference>
<dbReference type="Proteomes" id="UP000253727">
    <property type="component" value="Unassembled WGS sequence"/>
</dbReference>
<dbReference type="RefSeq" id="WP_115365375.1">
    <property type="nucleotide sequence ID" value="NZ_QBKA01000002.1"/>
</dbReference>
<dbReference type="InterPro" id="IPR052345">
    <property type="entry name" value="Rad_response_metalloprotease"/>
</dbReference>
<evidence type="ECO:0000313" key="2">
    <source>
        <dbReference type="EMBL" id="RDC58927.1"/>
    </source>
</evidence>
<evidence type="ECO:0000313" key="3">
    <source>
        <dbReference type="Proteomes" id="UP000253727"/>
    </source>
</evidence>
<dbReference type="PANTHER" id="PTHR43236">
    <property type="entry name" value="ANTITOXIN HIGA1"/>
    <property type="match status" value="1"/>
</dbReference>
<proteinExistence type="predicted"/>
<feature type="domain" description="IrrE N-terminal-like" evidence="1">
    <location>
        <begin position="65"/>
        <end position="172"/>
    </location>
</feature>
<name>A0A369Q6I9_9SPHN</name>
<dbReference type="EMBL" id="QBKA01000002">
    <property type="protein sequence ID" value="RDC58927.1"/>
    <property type="molecule type" value="Genomic_DNA"/>
</dbReference>
<accession>A0A369Q6I9</accession>
<keyword evidence="3" id="KW-1185">Reference proteome</keyword>
<sequence>MIGRLDLDGLGSPAVIAAKIHELITDMPAEVPLEQLCALLGIISIEDINADGFEAALIMDELKASGAILLASGRSQQRRRFSIAHELGHFLIPTHRPKPDRPFSCSLEDLHRVSAKDRDRRRRIEAEANRFAAHLLMPPKLIRARMGQEEACLETIVSMARDLNVSKEAMARAWVDASREPVAVVIAKGGLILRQYRSEDFPWLRTNKSDQLPQGSFAADYIAPPGEYSNTEEIDADIWLGERDAARVLLLTEQVVAQQQKYVMILLLAELDEDE</sequence>
<evidence type="ECO:0000259" key="1">
    <source>
        <dbReference type="Pfam" id="PF06114"/>
    </source>
</evidence>
<dbReference type="Pfam" id="PF06114">
    <property type="entry name" value="Peptidase_M78"/>
    <property type="match status" value="1"/>
</dbReference>
<gene>
    <name evidence="2" type="ORF">HME9302_00103</name>
</gene>
<protein>
    <recommendedName>
        <fullName evidence="1">IrrE N-terminal-like domain-containing protein</fullName>
    </recommendedName>
</protein>
<comment type="caution">
    <text evidence="2">The sequence shown here is derived from an EMBL/GenBank/DDBJ whole genome shotgun (WGS) entry which is preliminary data.</text>
</comment>
<dbReference type="Gene3D" id="1.10.10.2910">
    <property type="match status" value="1"/>
</dbReference>